<sequence>MAANTPVPCFWLPPSLPHCSPPIRRAEVANNDGNGSDYITQFQLGGSPAPRDSPSLHGADPMFRRRGYEKTFPYEPHCAASAATTRPSSDPAPFAGLLAVPPTHLSGTIRCSEAIALTAAFDSYPGGKVAPASVVLGASARLSLSWIHIMYTHVPFKQIYYLGISAVPTALQPYNLAQIARYKPDFLFPGCPMQTTALTTLERIPGLNEPRPYTIHYSDKAIEAASFPSPPRSGDVFWSSADGHGAARVCTEAEGPVEQTPTWEKVIFKEVLSLRDLPVHPNVHSVHLVPTERGPMWMLEAQAREYEGKRHAMPIFELRLLASERWPPAFADAALKFQRGRETLHWRALRKTTYYDEQELGDDVTLLLAMSDAHSAFSKARGADRDAEPPAVELIRPVEGWIIVVHDSPTEEARLSPTFGEQIFLLGPDRVVSDQGEILLSMLEEGSSSARQVAFNVLQPNVPDFVLAVSDCLRAEETTFTAGYWGDQQTTLGPRHTTADDAKGRTQHKATHRGFLQCASHDHPEYCQATTVVVGGVMSSARKRSAQSDGPAVDGVVELHPGDVIFYPPGSNPAAYFAVNSITQHHTFLTYGTLHLTEQAVFETKRPRPSLLAHLTRMALALRYDITDKLYRHPALALCVMILRPDNYKLKEHFAGQTHPHVEEMSNQLNAAQDVASHLIRLCKVDVKGAEGELRKLAGRTELGGPITLERLHDALVARARPTRASAPGGRRAGGSSGKGASAPQSSSSRRTRKGGQ</sequence>
<evidence type="ECO:0000313" key="2">
    <source>
        <dbReference type="Proteomes" id="UP000814140"/>
    </source>
</evidence>
<keyword evidence="2" id="KW-1185">Reference proteome</keyword>
<comment type="caution">
    <text evidence="1">The sequence shown here is derived from an EMBL/GenBank/DDBJ whole genome shotgun (WGS) entry which is preliminary data.</text>
</comment>
<evidence type="ECO:0000313" key="1">
    <source>
        <dbReference type="EMBL" id="KAI0061571.1"/>
    </source>
</evidence>
<reference evidence="1" key="2">
    <citation type="journal article" date="2022" name="New Phytol.">
        <title>Evolutionary transition to the ectomycorrhizal habit in the genomes of a hyperdiverse lineage of mushroom-forming fungi.</title>
        <authorList>
            <person name="Looney B."/>
            <person name="Miyauchi S."/>
            <person name="Morin E."/>
            <person name="Drula E."/>
            <person name="Courty P.E."/>
            <person name="Kohler A."/>
            <person name="Kuo A."/>
            <person name="LaButti K."/>
            <person name="Pangilinan J."/>
            <person name="Lipzen A."/>
            <person name="Riley R."/>
            <person name="Andreopoulos W."/>
            <person name="He G."/>
            <person name="Johnson J."/>
            <person name="Nolan M."/>
            <person name="Tritt A."/>
            <person name="Barry K.W."/>
            <person name="Grigoriev I.V."/>
            <person name="Nagy L.G."/>
            <person name="Hibbett D."/>
            <person name="Henrissat B."/>
            <person name="Matheny P.B."/>
            <person name="Labbe J."/>
            <person name="Martin F.M."/>
        </authorList>
    </citation>
    <scope>NUCLEOTIDE SEQUENCE</scope>
    <source>
        <strain evidence="1">HHB10654</strain>
    </source>
</reference>
<reference evidence="1" key="1">
    <citation type="submission" date="2021-03" db="EMBL/GenBank/DDBJ databases">
        <authorList>
            <consortium name="DOE Joint Genome Institute"/>
            <person name="Ahrendt S."/>
            <person name="Looney B.P."/>
            <person name="Miyauchi S."/>
            <person name="Morin E."/>
            <person name="Drula E."/>
            <person name="Courty P.E."/>
            <person name="Chicoki N."/>
            <person name="Fauchery L."/>
            <person name="Kohler A."/>
            <person name="Kuo A."/>
            <person name="Labutti K."/>
            <person name="Pangilinan J."/>
            <person name="Lipzen A."/>
            <person name="Riley R."/>
            <person name="Andreopoulos W."/>
            <person name="He G."/>
            <person name="Johnson J."/>
            <person name="Barry K.W."/>
            <person name="Grigoriev I.V."/>
            <person name="Nagy L."/>
            <person name="Hibbett D."/>
            <person name="Henrissat B."/>
            <person name="Matheny P.B."/>
            <person name="Labbe J."/>
            <person name="Martin F."/>
        </authorList>
    </citation>
    <scope>NUCLEOTIDE SEQUENCE</scope>
    <source>
        <strain evidence="1">HHB10654</strain>
    </source>
</reference>
<name>A0ACB8T0C4_9AGAM</name>
<organism evidence="1 2">
    <name type="scientific">Artomyces pyxidatus</name>
    <dbReference type="NCBI Taxonomy" id="48021"/>
    <lineage>
        <taxon>Eukaryota</taxon>
        <taxon>Fungi</taxon>
        <taxon>Dikarya</taxon>
        <taxon>Basidiomycota</taxon>
        <taxon>Agaricomycotina</taxon>
        <taxon>Agaricomycetes</taxon>
        <taxon>Russulales</taxon>
        <taxon>Auriscalpiaceae</taxon>
        <taxon>Artomyces</taxon>
    </lineage>
</organism>
<protein>
    <submittedName>
        <fullName evidence="1">Uncharacterized protein</fullName>
    </submittedName>
</protein>
<dbReference type="EMBL" id="MU277212">
    <property type="protein sequence ID" value="KAI0061571.1"/>
    <property type="molecule type" value="Genomic_DNA"/>
</dbReference>
<dbReference type="Proteomes" id="UP000814140">
    <property type="component" value="Unassembled WGS sequence"/>
</dbReference>
<proteinExistence type="predicted"/>
<accession>A0ACB8T0C4</accession>
<gene>
    <name evidence="1" type="ORF">BV25DRAFT_1839028</name>
</gene>